<name>A0A6B0UU97_IXORI</name>
<dbReference type="AlphaFoldDB" id="A0A6B0UU97"/>
<organism evidence="1">
    <name type="scientific">Ixodes ricinus</name>
    <name type="common">Common tick</name>
    <name type="synonym">Acarus ricinus</name>
    <dbReference type="NCBI Taxonomy" id="34613"/>
    <lineage>
        <taxon>Eukaryota</taxon>
        <taxon>Metazoa</taxon>
        <taxon>Ecdysozoa</taxon>
        <taxon>Arthropoda</taxon>
        <taxon>Chelicerata</taxon>
        <taxon>Arachnida</taxon>
        <taxon>Acari</taxon>
        <taxon>Parasitiformes</taxon>
        <taxon>Ixodida</taxon>
        <taxon>Ixodoidea</taxon>
        <taxon>Ixodidae</taxon>
        <taxon>Ixodinae</taxon>
        <taxon>Ixodes</taxon>
    </lineage>
</organism>
<sequence length="145" mass="15290">MMMATTVPEPTALAPVLSPSEALCAAGAAAVSLADEVTTSTTLPRGLEVGKDGAVDGPIGFPLVLGTLAVGAGFGGMGETADEEHMEASFLSSRSHWFSSQLWRCLSIPLEQRWTASHHEQLKLSLAVRHSAHVFSERHVGRAVK</sequence>
<evidence type="ECO:0000313" key="1">
    <source>
        <dbReference type="EMBL" id="MXU93390.1"/>
    </source>
</evidence>
<reference evidence="1" key="1">
    <citation type="submission" date="2019-12" db="EMBL/GenBank/DDBJ databases">
        <title>An insight into the sialome of adult female Ixodes ricinus ticks feeding for 6 days.</title>
        <authorList>
            <person name="Perner J."/>
            <person name="Ribeiro J.M.C."/>
        </authorList>
    </citation>
    <scope>NUCLEOTIDE SEQUENCE</scope>
    <source>
        <strain evidence="1">Semi-engorged</strain>
        <tissue evidence="1">Salivary glands</tissue>
    </source>
</reference>
<accession>A0A6B0UU97</accession>
<protein>
    <submittedName>
        <fullName evidence="1">Uncharacterized protein</fullName>
    </submittedName>
</protein>
<proteinExistence type="predicted"/>
<dbReference type="EMBL" id="GIFC01011307">
    <property type="protein sequence ID" value="MXU93390.1"/>
    <property type="molecule type" value="Transcribed_RNA"/>
</dbReference>